<proteinExistence type="predicted"/>
<dbReference type="FunCoup" id="E6W3K6">
    <property type="interactions" value="160"/>
</dbReference>
<sequence>MAKKDTIDKLIKKINAFEKAYKSAIDSRTKKLGITPSQFKVLKALSEQGEMKHKDLTDITLITKGTLTGVVNRLEGAGLVVRKRDKKDSRAQIVSLTEKGVARYEKLNQDYKKIVSGIFSSETEDRLKTHINNLNALQAIVEANSL</sequence>
<dbReference type="EMBL" id="CP002432">
    <property type="protein sequence ID" value="ADU65799.1"/>
    <property type="molecule type" value="Genomic_DNA"/>
</dbReference>
<organism evidence="5 6">
    <name type="scientific">Desulfurispirillum indicum (strain ATCC BAA-1389 / DSM 22839 / S5)</name>
    <dbReference type="NCBI Taxonomy" id="653733"/>
    <lineage>
        <taxon>Bacteria</taxon>
        <taxon>Pseudomonadati</taxon>
        <taxon>Chrysiogenota</taxon>
        <taxon>Chrysiogenia</taxon>
        <taxon>Chrysiogenales</taxon>
        <taxon>Chrysiogenaceae</taxon>
        <taxon>Desulfurispirillum</taxon>
    </lineage>
</organism>
<dbReference type="KEGG" id="din:Selin_1064"/>
<evidence type="ECO:0000313" key="6">
    <source>
        <dbReference type="Proteomes" id="UP000002572"/>
    </source>
</evidence>
<dbReference type="InterPro" id="IPR036388">
    <property type="entry name" value="WH-like_DNA-bd_sf"/>
</dbReference>
<accession>E6W3K6</accession>
<dbReference type="SMART" id="SM00347">
    <property type="entry name" value="HTH_MARR"/>
    <property type="match status" value="1"/>
</dbReference>
<dbReference type="InParanoid" id="E6W3K6"/>
<dbReference type="PANTHER" id="PTHR42756:SF1">
    <property type="entry name" value="TRANSCRIPTIONAL REPRESSOR OF EMRAB OPERON"/>
    <property type="match status" value="1"/>
</dbReference>
<dbReference type="Pfam" id="PF01047">
    <property type="entry name" value="MarR"/>
    <property type="match status" value="1"/>
</dbReference>
<feature type="domain" description="HTH marR-type" evidence="4">
    <location>
        <begin position="7"/>
        <end position="139"/>
    </location>
</feature>
<keyword evidence="2" id="KW-0238">DNA-binding</keyword>
<dbReference type="SUPFAM" id="SSF46785">
    <property type="entry name" value="Winged helix' DNA-binding domain"/>
    <property type="match status" value="1"/>
</dbReference>
<dbReference type="InterPro" id="IPR000835">
    <property type="entry name" value="HTH_MarR-typ"/>
</dbReference>
<dbReference type="OrthoDB" id="9787636at2"/>
<keyword evidence="3" id="KW-0804">Transcription</keyword>
<dbReference type="GO" id="GO:0003677">
    <property type="term" value="F:DNA binding"/>
    <property type="evidence" value="ECO:0007669"/>
    <property type="project" value="UniProtKB-KW"/>
</dbReference>
<keyword evidence="6" id="KW-1185">Reference proteome</keyword>
<dbReference type="Proteomes" id="UP000002572">
    <property type="component" value="Chromosome"/>
</dbReference>
<dbReference type="PROSITE" id="PS50995">
    <property type="entry name" value="HTH_MARR_2"/>
    <property type="match status" value="1"/>
</dbReference>
<evidence type="ECO:0000256" key="2">
    <source>
        <dbReference type="ARBA" id="ARBA00023125"/>
    </source>
</evidence>
<dbReference type="eggNOG" id="COG1846">
    <property type="taxonomic scope" value="Bacteria"/>
</dbReference>
<evidence type="ECO:0000256" key="3">
    <source>
        <dbReference type="ARBA" id="ARBA00023163"/>
    </source>
</evidence>
<gene>
    <name evidence="5" type="ordered locus">Selin_1064</name>
</gene>
<reference evidence="5 6" key="1">
    <citation type="submission" date="2010-12" db="EMBL/GenBank/DDBJ databases">
        <title>Complete sequence of Desulfurispirillum indicum S5.</title>
        <authorList>
            <consortium name="US DOE Joint Genome Institute"/>
            <person name="Lucas S."/>
            <person name="Copeland A."/>
            <person name="Lapidus A."/>
            <person name="Cheng J.-F."/>
            <person name="Goodwin L."/>
            <person name="Pitluck S."/>
            <person name="Chertkov O."/>
            <person name="Held B."/>
            <person name="Detter J.C."/>
            <person name="Han C."/>
            <person name="Tapia R."/>
            <person name="Land M."/>
            <person name="Hauser L."/>
            <person name="Kyrpides N."/>
            <person name="Ivanova N."/>
            <person name="Mikhailova N."/>
            <person name="Haggblom M."/>
            <person name="Rauschenbach I."/>
            <person name="Bini E."/>
            <person name="Woyke T."/>
        </authorList>
    </citation>
    <scope>NUCLEOTIDE SEQUENCE [LARGE SCALE GENOMIC DNA]</scope>
    <source>
        <strain evidence="6">ATCC BAA-1389 / DSM 22839 / S5</strain>
    </source>
</reference>
<keyword evidence="1" id="KW-0805">Transcription regulation</keyword>
<protein>
    <submittedName>
        <fullName evidence="5">Regulatory protein MarR</fullName>
    </submittedName>
</protein>
<evidence type="ECO:0000256" key="1">
    <source>
        <dbReference type="ARBA" id="ARBA00023015"/>
    </source>
</evidence>
<dbReference type="Gene3D" id="1.10.10.10">
    <property type="entry name" value="Winged helix-like DNA-binding domain superfamily/Winged helix DNA-binding domain"/>
    <property type="match status" value="1"/>
</dbReference>
<dbReference type="AlphaFoldDB" id="E6W3K6"/>
<evidence type="ECO:0000259" key="4">
    <source>
        <dbReference type="PROSITE" id="PS50995"/>
    </source>
</evidence>
<evidence type="ECO:0000313" key="5">
    <source>
        <dbReference type="EMBL" id="ADU65799.1"/>
    </source>
</evidence>
<dbReference type="RefSeq" id="WP_013505680.1">
    <property type="nucleotide sequence ID" value="NC_014836.1"/>
</dbReference>
<dbReference type="InterPro" id="IPR036390">
    <property type="entry name" value="WH_DNA-bd_sf"/>
</dbReference>
<dbReference type="PANTHER" id="PTHR42756">
    <property type="entry name" value="TRANSCRIPTIONAL REGULATOR, MARR"/>
    <property type="match status" value="1"/>
</dbReference>
<name>E6W3K6_DESIS</name>
<dbReference type="GO" id="GO:0003700">
    <property type="term" value="F:DNA-binding transcription factor activity"/>
    <property type="evidence" value="ECO:0007669"/>
    <property type="project" value="InterPro"/>
</dbReference>
<dbReference type="HOGENOM" id="CLU_083287_27_2_0"/>